<evidence type="ECO:0000259" key="2">
    <source>
        <dbReference type="Pfam" id="PF25977"/>
    </source>
</evidence>
<feature type="compositionally biased region" description="Acidic residues" evidence="1">
    <location>
        <begin position="60"/>
        <end position="79"/>
    </location>
</feature>
<feature type="compositionally biased region" description="Low complexity" evidence="1">
    <location>
        <begin position="503"/>
        <end position="515"/>
    </location>
</feature>
<name>A0A8J1Y9E0_OWEFU</name>
<protein>
    <recommendedName>
        <fullName evidence="2">Cilium assembly protein DZIP1 domain-containing protein</fullName>
    </recommendedName>
</protein>
<feature type="compositionally biased region" description="Low complexity" evidence="1">
    <location>
        <begin position="290"/>
        <end position="314"/>
    </location>
</feature>
<feature type="region of interest" description="Disordered" evidence="1">
    <location>
        <begin position="1"/>
        <end position="102"/>
    </location>
</feature>
<dbReference type="AlphaFoldDB" id="A0A8J1Y9E0"/>
<dbReference type="EMBL" id="CAIIXF020000004">
    <property type="protein sequence ID" value="CAH1782190.1"/>
    <property type="molecule type" value="Genomic_DNA"/>
</dbReference>
<dbReference type="OrthoDB" id="515971at2759"/>
<feature type="compositionally biased region" description="Polar residues" evidence="1">
    <location>
        <begin position="86"/>
        <end position="95"/>
    </location>
</feature>
<feature type="compositionally biased region" description="Acidic residues" evidence="1">
    <location>
        <begin position="341"/>
        <end position="358"/>
    </location>
</feature>
<feature type="compositionally biased region" description="Polar residues" evidence="1">
    <location>
        <begin position="250"/>
        <end position="264"/>
    </location>
</feature>
<comment type="caution">
    <text evidence="3">The sequence shown here is derived from an EMBL/GenBank/DDBJ whole genome shotgun (WGS) entry which is preliminary data.</text>
</comment>
<dbReference type="Pfam" id="PF25977">
    <property type="entry name" value="DZIP1"/>
    <property type="match status" value="1"/>
</dbReference>
<dbReference type="InterPro" id="IPR058883">
    <property type="entry name" value="DZIP1_dom"/>
</dbReference>
<feature type="region of interest" description="Disordered" evidence="1">
    <location>
        <begin position="190"/>
        <end position="526"/>
    </location>
</feature>
<evidence type="ECO:0000313" key="4">
    <source>
        <dbReference type="Proteomes" id="UP000749559"/>
    </source>
</evidence>
<organism evidence="3 4">
    <name type="scientific">Owenia fusiformis</name>
    <name type="common">Polychaete worm</name>
    <dbReference type="NCBI Taxonomy" id="6347"/>
    <lineage>
        <taxon>Eukaryota</taxon>
        <taxon>Metazoa</taxon>
        <taxon>Spiralia</taxon>
        <taxon>Lophotrochozoa</taxon>
        <taxon>Annelida</taxon>
        <taxon>Polychaeta</taxon>
        <taxon>Sedentaria</taxon>
        <taxon>Canalipalpata</taxon>
        <taxon>Sabellida</taxon>
        <taxon>Oweniida</taxon>
        <taxon>Oweniidae</taxon>
        <taxon>Owenia</taxon>
    </lineage>
</organism>
<feature type="domain" description="Cilium assembly protein DZIP1" evidence="2">
    <location>
        <begin position="123"/>
        <end position="198"/>
    </location>
</feature>
<feature type="compositionally biased region" description="Acidic residues" evidence="1">
    <location>
        <begin position="516"/>
        <end position="526"/>
    </location>
</feature>
<feature type="compositionally biased region" description="Acidic residues" evidence="1">
    <location>
        <begin position="429"/>
        <end position="442"/>
    </location>
</feature>
<feature type="compositionally biased region" description="Basic residues" evidence="1">
    <location>
        <begin position="221"/>
        <end position="231"/>
    </location>
</feature>
<feature type="compositionally biased region" description="Polar residues" evidence="1">
    <location>
        <begin position="443"/>
        <end position="454"/>
    </location>
</feature>
<accession>A0A8J1Y9E0</accession>
<proteinExistence type="predicted"/>
<evidence type="ECO:0000313" key="3">
    <source>
        <dbReference type="EMBL" id="CAH1782190.1"/>
    </source>
</evidence>
<sequence length="526" mass="57135">MERKPIQAQSQRKPSAPPRSPSPQKARVPSPQKPPVPSSQKLKPPSPVPQIVEQGPTDSELFEDSDVEDGESSELDLSSDSDRNAKTNTLGSTMGSLGATGMGELTLTRSLRLREALKKDPTLLEGMREAIEDILDEQLEEKHGIKPDAEGITTKVFNNKMSTLKQQRQQTHAKKYPKFFDIRQQMLREVDRIAKERMQAKKSSPKPGPSPTKERAVPQAKVKKSKQKRAPPPRPAPRTPSPSKERGPAMSQTMSTTGSASQWDSGEDNSEDYTYSSEEEDPPDYHSLPSNKHNNKNTPTPNSQTKPVSKSTPKSPKPTTPKKSSETSFTGFGRGTAAVQFEDEEDGEESEWDSDASELAELSPSKVNAPKRVDAESKGGSVAEIAKSIEQQLQGRGNGKPPAGGVDTMKSTLSPGRDSRSPATPDIQMLEDDAEEDPEDDWSVSSLGENNSDVPQKKQQQKKPVRRGTGGDTDFSTNTYGTSVWGSSSKAASTVNPGGTQGSHTTKSSVSVTSWDSDEDLDLDDL</sequence>
<keyword evidence="4" id="KW-1185">Reference proteome</keyword>
<gene>
    <name evidence="3" type="ORF">OFUS_LOCUS8665</name>
</gene>
<evidence type="ECO:0000256" key="1">
    <source>
        <dbReference type="SAM" id="MobiDB-lite"/>
    </source>
</evidence>
<dbReference type="Proteomes" id="UP000749559">
    <property type="component" value="Unassembled WGS sequence"/>
</dbReference>
<feature type="compositionally biased region" description="Basic and acidic residues" evidence="1">
    <location>
        <begin position="190"/>
        <end position="199"/>
    </location>
</feature>
<feature type="compositionally biased region" description="Acidic residues" evidence="1">
    <location>
        <begin position="265"/>
        <end position="282"/>
    </location>
</feature>
<feature type="compositionally biased region" description="Polar residues" evidence="1">
    <location>
        <begin position="474"/>
        <end position="498"/>
    </location>
</feature>
<dbReference type="EMBL" id="CAIIXF020000004">
    <property type="protein sequence ID" value="CAH1782189.1"/>
    <property type="molecule type" value="Genomic_DNA"/>
</dbReference>
<reference evidence="3" key="1">
    <citation type="submission" date="2022-03" db="EMBL/GenBank/DDBJ databases">
        <authorList>
            <person name="Martin C."/>
        </authorList>
    </citation>
    <scope>NUCLEOTIDE SEQUENCE</scope>
</reference>